<keyword evidence="8 14" id="KW-0963">Cytoplasm</keyword>
<dbReference type="GO" id="GO:0003723">
    <property type="term" value="F:RNA binding"/>
    <property type="evidence" value="ECO:0007669"/>
    <property type="project" value="UniProtKB-UniRule"/>
</dbReference>
<dbReference type="GO" id="GO:0030145">
    <property type="term" value="F:manganese ion binding"/>
    <property type="evidence" value="ECO:0007669"/>
    <property type="project" value="UniProtKB-UniRule"/>
</dbReference>
<comment type="subcellular location">
    <subcellularLocation>
        <location evidence="4 14">Cytoplasm</location>
    </subcellularLocation>
</comment>
<feature type="binding site" evidence="14 15">
    <location>
        <position position="114"/>
    </location>
    <ligand>
        <name>a divalent metal cation</name>
        <dbReference type="ChEBI" id="CHEBI:60240"/>
    </ligand>
</feature>
<evidence type="ECO:0000256" key="11">
    <source>
        <dbReference type="ARBA" id="ARBA00022759"/>
    </source>
</evidence>
<proteinExistence type="inferred from homology"/>
<dbReference type="InterPro" id="IPR012337">
    <property type="entry name" value="RNaseH-like_sf"/>
</dbReference>
<evidence type="ECO:0000259" key="17">
    <source>
        <dbReference type="PROSITE" id="PS51975"/>
    </source>
</evidence>
<dbReference type="PANTHER" id="PTHR10954:SF18">
    <property type="entry name" value="RIBONUCLEASE HII"/>
    <property type="match status" value="1"/>
</dbReference>
<reference evidence="19" key="2">
    <citation type="journal article" date="2022" name="Front. Microbiol.">
        <title>Comparative Genomic Analysis Revealed Distinct Molecular Components and Organization of CO2-Concentrating Mechanism in Thermophilic Cyanobacteria.</title>
        <authorList>
            <person name="Tang J."/>
            <person name="Zhou H."/>
            <person name="Yao D."/>
            <person name="Riaz S."/>
            <person name="You D."/>
            <person name="Klepacz-Smolka A."/>
            <person name="Daroch M."/>
        </authorList>
    </citation>
    <scope>NUCLEOTIDE SEQUENCE [LARGE SCALE GENOMIC DNA]</scope>
    <source>
        <strain evidence="19">PCC 6715</strain>
    </source>
</reference>
<evidence type="ECO:0000256" key="2">
    <source>
        <dbReference type="ARBA" id="ARBA00001946"/>
    </source>
</evidence>
<comment type="cofactor">
    <cofactor evidence="2">
        <name>Mg(2+)</name>
        <dbReference type="ChEBI" id="CHEBI:18420"/>
    </cofactor>
</comment>
<keyword evidence="13 14" id="KW-0464">Manganese</keyword>
<evidence type="ECO:0000313" key="18">
    <source>
        <dbReference type="EMBL" id="ATS18966.1"/>
    </source>
</evidence>
<dbReference type="InterPro" id="IPR024567">
    <property type="entry name" value="RNase_HII/HIII_dom"/>
</dbReference>
<evidence type="ECO:0000256" key="7">
    <source>
        <dbReference type="ARBA" id="ARBA00019179"/>
    </source>
</evidence>
<dbReference type="KEGG" id="slw:BRW62_09680"/>
<dbReference type="SUPFAM" id="SSF53098">
    <property type="entry name" value="Ribonuclease H-like"/>
    <property type="match status" value="1"/>
</dbReference>
<accession>A0A2D2Q388</accession>
<keyword evidence="11 14" id="KW-0255">Endonuclease</keyword>
<keyword evidence="19" id="KW-1185">Reference proteome</keyword>
<dbReference type="InterPro" id="IPR001352">
    <property type="entry name" value="RNase_HII/HIII"/>
</dbReference>
<evidence type="ECO:0000256" key="9">
    <source>
        <dbReference type="ARBA" id="ARBA00022722"/>
    </source>
</evidence>
<dbReference type="GO" id="GO:0006298">
    <property type="term" value="P:mismatch repair"/>
    <property type="evidence" value="ECO:0007669"/>
    <property type="project" value="TreeGrafter"/>
</dbReference>
<comment type="similarity">
    <text evidence="5 14 16">Belongs to the RNase HII family.</text>
</comment>
<dbReference type="RefSeq" id="WP_099799303.1">
    <property type="nucleotide sequence ID" value="NZ_CP018092.1"/>
</dbReference>
<dbReference type="EC" id="3.1.26.4" evidence="6 14"/>
<evidence type="ECO:0000256" key="5">
    <source>
        <dbReference type="ARBA" id="ARBA00007383"/>
    </source>
</evidence>
<feature type="binding site" evidence="14 15">
    <location>
        <position position="22"/>
    </location>
    <ligand>
        <name>a divalent metal cation</name>
        <dbReference type="ChEBI" id="CHEBI:60240"/>
    </ligand>
</feature>
<keyword evidence="10 14" id="KW-0479">Metal-binding</keyword>
<dbReference type="EMBL" id="CP018092">
    <property type="protein sequence ID" value="ATS18966.1"/>
    <property type="molecule type" value="Genomic_DNA"/>
</dbReference>
<evidence type="ECO:0000256" key="1">
    <source>
        <dbReference type="ARBA" id="ARBA00000077"/>
    </source>
</evidence>
<evidence type="ECO:0000256" key="8">
    <source>
        <dbReference type="ARBA" id="ARBA00022490"/>
    </source>
</evidence>
<evidence type="ECO:0000256" key="12">
    <source>
        <dbReference type="ARBA" id="ARBA00022801"/>
    </source>
</evidence>
<dbReference type="GO" id="GO:0043137">
    <property type="term" value="P:DNA replication, removal of RNA primer"/>
    <property type="evidence" value="ECO:0007669"/>
    <property type="project" value="TreeGrafter"/>
</dbReference>
<dbReference type="AlphaFoldDB" id="A0A2D2Q388"/>
<dbReference type="Proteomes" id="UP000231057">
    <property type="component" value="Chromosome"/>
</dbReference>
<dbReference type="Gene3D" id="3.30.420.10">
    <property type="entry name" value="Ribonuclease H-like superfamily/Ribonuclease H"/>
    <property type="match status" value="1"/>
</dbReference>
<dbReference type="InterPro" id="IPR036397">
    <property type="entry name" value="RNaseH_sf"/>
</dbReference>
<keyword evidence="12 14" id="KW-0378">Hydrolase</keyword>
<dbReference type="NCBIfam" id="NF000595">
    <property type="entry name" value="PRK00015.1-3"/>
    <property type="match status" value="1"/>
</dbReference>
<evidence type="ECO:0000256" key="6">
    <source>
        <dbReference type="ARBA" id="ARBA00012180"/>
    </source>
</evidence>
<evidence type="ECO:0000256" key="3">
    <source>
        <dbReference type="ARBA" id="ARBA00004065"/>
    </source>
</evidence>
<evidence type="ECO:0000256" key="10">
    <source>
        <dbReference type="ARBA" id="ARBA00022723"/>
    </source>
</evidence>
<name>A0A2D2Q388_PARLV</name>
<evidence type="ECO:0000256" key="15">
    <source>
        <dbReference type="PROSITE-ProRule" id="PRU01319"/>
    </source>
</evidence>
<comment type="catalytic activity">
    <reaction evidence="1 14 15 16">
        <text>Endonucleolytic cleavage to 5'-phosphomonoester.</text>
        <dbReference type="EC" id="3.1.26.4"/>
    </reaction>
</comment>
<evidence type="ECO:0000256" key="13">
    <source>
        <dbReference type="ARBA" id="ARBA00023211"/>
    </source>
</evidence>
<dbReference type="HAMAP" id="MF_00052_B">
    <property type="entry name" value="RNase_HII_B"/>
    <property type="match status" value="1"/>
</dbReference>
<organism evidence="18 19">
    <name type="scientific">Parathermosynechococcus lividus PCC 6715</name>
    <dbReference type="NCBI Taxonomy" id="1917166"/>
    <lineage>
        <taxon>Bacteria</taxon>
        <taxon>Bacillati</taxon>
        <taxon>Cyanobacteriota</taxon>
        <taxon>Cyanophyceae</taxon>
        <taxon>Acaryochloridales</taxon>
        <taxon>Thermosynechococcaceae</taxon>
        <taxon>Parathermosynechococcus</taxon>
    </lineage>
</organism>
<comment type="function">
    <text evidence="3 14 16">Endonuclease that specifically degrades the RNA of RNA-DNA hybrids.</text>
</comment>
<gene>
    <name evidence="14" type="primary">rnhB</name>
    <name evidence="18" type="ORF">BRW62_09680</name>
</gene>
<dbReference type="GO" id="GO:0004523">
    <property type="term" value="F:RNA-DNA hybrid ribonuclease activity"/>
    <property type="evidence" value="ECO:0007669"/>
    <property type="project" value="UniProtKB-UniRule"/>
</dbReference>
<feature type="binding site" evidence="14 15">
    <location>
        <position position="23"/>
    </location>
    <ligand>
        <name>a divalent metal cation</name>
        <dbReference type="ChEBI" id="CHEBI:60240"/>
    </ligand>
</feature>
<dbReference type="GO" id="GO:0005737">
    <property type="term" value="C:cytoplasm"/>
    <property type="evidence" value="ECO:0007669"/>
    <property type="project" value="UniProtKB-SubCell"/>
</dbReference>
<evidence type="ECO:0000256" key="14">
    <source>
        <dbReference type="HAMAP-Rule" id="MF_00052"/>
    </source>
</evidence>
<dbReference type="Pfam" id="PF01351">
    <property type="entry name" value="RNase_HII"/>
    <property type="match status" value="1"/>
</dbReference>
<feature type="domain" description="RNase H type-2" evidence="17">
    <location>
        <begin position="16"/>
        <end position="206"/>
    </location>
</feature>
<dbReference type="PROSITE" id="PS51975">
    <property type="entry name" value="RNASE_H_2"/>
    <property type="match status" value="1"/>
</dbReference>
<protein>
    <recommendedName>
        <fullName evidence="7 14">Ribonuclease HII</fullName>
        <shortName evidence="14">RNase HII</shortName>
        <ecNumber evidence="6 14">3.1.26.4</ecNumber>
    </recommendedName>
</protein>
<keyword evidence="9 14" id="KW-0540">Nuclease</keyword>
<dbReference type="InterPro" id="IPR022898">
    <property type="entry name" value="RNase_HII"/>
</dbReference>
<evidence type="ECO:0000256" key="16">
    <source>
        <dbReference type="RuleBase" id="RU003515"/>
    </source>
</evidence>
<dbReference type="GO" id="GO:0032299">
    <property type="term" value="C:ribonuclease H2 complex"/>
    <property type="evidence" value="ECO:0007669"/>
    <property type="project" value="TreeGrafter"/>
</dbReference>
<comment type="cofactor">
    <cofactor evidence="14 15">
        <name>Mn(2+)</name>
        <dbReference type="ChEBI" id="CHEBI:29035"/>
    </cofactor>
    <cofactor evidence="14 15">
        <name>Mg(2+)</name>
        <dbReference type="ChEBI" id="CHEBI:18420"/>
    </cofactor>
    <text evidence="14 15">Manganese or magnesium. Binds 1 divalent metal ion per monomer in the absence of substrate. May bind a second metal ion after substrate binding.</text>
</comment>
<reference evidence="18 19" key="1">
    <citation type="submission" date="2016-11" db="EMBL/GenBank/DDBJ databases">
        <title>Complete genome sequence of thermophilic cyanobacteria strain Synechococcus sp. PCC6715.</title>
        <authorList>
            <person name="Tang J."/>
            <person name="Daroch M."/>
            <person name="Liang Y."/>
            <person name="Jiang D."/>
            <person name="Shah M."/>
        </authorList>
    </citation>
    <scope>NUCLEOTIDE SEQUENCE [LARGE SCALE GENOMIC DNA]</scope>
    <source>
        <strain evidence="18 19">PCC 6715</strain>
    </source>
</reference>
<evidence type="ECO:0000256" key="4">
    <source>
        <dbReference type="ARBA" id="ARBA00004496"/>
    </source>
</evidence>
<dbReference type="OrthoDB" id="9803420at2"/>
<dbReference type="PANTHER" id="PTHR10954">
    <property type="entry name" value="RIBONUCLEASE H2 SUBUNIT A"/>
    <property type="match status" value="1"/>
</dbReference>
<dbReference type="CDD" id="cd07182">
    <property type="entry name" value="RNase_HII_bacteria_HII_like"/>
    <property type="match status" value="1"/>
</dbReference>
<evidence type="ECO:0000313" key="19">
    <source>
        <dbReference type="Proteomes" id="UP000231057"/>
    </source>
</evidence>
<sequence length="210" mass="23474">MPTVVYEQQYWQQGYSRVAGVDEVGRGCLAGPVVAAAVILPPNCATIAGVRDSKRLSPKQRDRLFTLIQQQAIAIGVGMASVAEIDEVNILQATYRAMVRALERVAPWDYGLIDGKLSKTAPFERAIGIVGGDRYCYSIACASIIAKVRRDRFMARLSHRYPLYGWERNVGYSTPQHRRALLQQGVTPWHRRSFLKQYGEHASPLPLSLE</sequence>